<sequence length="313" mass="34443">MPTSSAAPVETHRLEQAADWLLRLREDQGCETEFLAWLAADERNAVAYDAVDGAWSSPTLSRADAKTRRVLLGQERKLPARSLALGLALCITVGGAIGVQSQKHDYRYAASNGRIEFVRLDDGSSLYLDARSVVQVHYSLFGRSIELQHGSAFVDVQHEWWRNFTVSSKGVAVRALGTRYSVTQMVDGQRVSVYRGRVGVRAAQGNLEQSLNAGKTLLINAEGRVEERDLGTRPSPDWMRGRIELDGDSLEQAIAQFNRYSREPIVLADPTLRRIPLSGGFEAHDTTAFLKAVEAITGAHVRREAAGGWRIGG</sequence>
<organism evidence="3 4">
    <name type="scientific">Sphingobium chungbukense</name>
    <dbReference type="NCBI Taxonomy" id="56193"/>
    <lineage>
        <taxon>Bacteria</taxon>
        <taxon>Pseudomonadati</taxon>
        <taxon>Pseudomonadota</taxon>
        <taxon>Alphaproteobacteria</taxon>
        <taxon>Sphingomonadales</taxon>
        <taxon>Sphingomonadaceae</taxon>
        <taxon>Sphingobium</taxon>
    </lineage>
</organism>
<dbReference type="AlphaFoldDB" id="A0A0M3AKA2"/>
<gene>
    <name evidence="3" type="ORF">YP76_20565</name>
</gene>
<dbReference type="Proteomes" id="UP000033874">
    <property type="component" value="Unassembled WGS sequence"/>
</dbReference>
<dbReference type="GO" id="GO:0016989">
    <property type="term" value="F:sigma factor antagonist activity"/>
    <property type="evidence" value="ECO:0007669"/>
    <property type="project" value="TreeGrafter"/>
</dbReference>
<comment type="caution">
    <text evidence="3">The sequence shown here is derived from an EMBL/GenBank/DDBJ whole genome shotgun (WGS) entry which is preliminary data.</text>
</comment>
<evidence type="ECO:0008006" key="5">
    <source>
        <dbReference type="Google" id="ProtNLM"/>
    </source>
</evidence>
<dbReference type="InterPro" id="IPR032623">
    <property type="entry name" value="FecR_N"/>
</dbReference>
<dbReference type="Gene3D" id="2.60.120.1440">
    <property type="match status" value="1"/>
</dbReference>
<proteinExistence type="predicted"/>
<evidence type="ECO:0000313" key="4">
    <source>
        <dbReference type="Proteomes" id="UP000033874"/>
    </source>
</evidence>
<dbReference type="PATRIC" id="fig|56193.3.peg.4320"/>
<evidence type="ECO:0000259" key="2">
    <source>
        <dbReference type="Pfam" id="PF16220"/>
    </source>
</evidence>
<dbReference type="PIRSF" id="PIRSF018266">
    <property type="entry name" value="FecR"/>
    <property type="match status" value="1"/>
</dbReference>
<protein>
    <recommendedName>
        <fullName evidence="5">Iron dicitrate transport regulator FecR</fullName>
    </recommendedName>
</protein>
<dbReference type="Pfam" id="PF16220">
    <property type="entry name" value="DUF4880"/>
    <property type="match status" value="1"/>
</dbReference>
<dbReference type="PANTHER" id="PTHR30273">
    <property type="entry name" value="PERIPLASMIC SIGNAL SENSOR AND SIGMA FACTOR ACTIVATOR FECR-RELATED"/>
    <property type="match status" value="1"/>
</dbReference>
<dbReference type="PANTHER" id="PTHR30273:SF2">
    <property type="entry name" value="PROTEIN FECR"/>
    <property type="match status" value="1"/>
</dbReference>
<evidence type="ECO:0000313" key="3">
    <source>
        <dbReference type="EMBL" id="KKW90388.1"/>
    </source>
</evidence>
<name>A0A0M3AKA2_9SPHN</name>
<dbReference type="STRING" id="56193.YP76_20565"/>
<keyword evidence="4" id="KW-1185">Reference proteome</keyword>
<dbReference type="InterPro" id="IPR012373">
    <property type="entry name" value="Ferrdict_sens_TM"/>
</dbReference>
<evidence type="ECO:0000259" key="1">
    <source>
        <dbReference type="Pfam" id="PF04773"/>
    </source>
</evidence>
<dbReference type="InterPro" id="IPR006860">
    <property type="entry name" value="FecR"/>
</dbReference>
<feature type="domain" description="FecR protein" evidence="1">
    <location>
        <begin position="110"/>
        <end position="198"/>
    </location>
</feature>
<reference evidence="3 4" key="1">
    <citation type="submission" date="2015-04" db="EMBL/GenBank/DDBJ databases">
        <title>Genome sequence of aromatic hydrocarbons-degrading Sphingobium chungbukense DJ77.</title>
        <authorList>
            <person name="Kim Y.-C."/>
            <person name="Chae J.-C."/>
        </authorList>
    </citation>
    <scope>NUCLEOTIDE SEQUENCE [LARGE SCALE GENOMIC DNA]</scope>
    <source>
        <strain evidence="3 4">DJ77</strain>
    </source>
</reference>
<dbReference type="EMBL" id="LBIC01000010">
    <property type="protein sequence ID" value="KKW90388.1"/>
    <property type="molecule type" value="Genomic_DNA"/>
</dbReference>
<dbReference type="RefSeq" id="WP_046765474.1">
    <property type="nucleotide sequence ID" value="NZ_LBIC01000010.1"/>
</dbReference>
<dbReference type="Pfam" id="PF04773">
    <property type="entry name" value="FecR"/>
    <property type="match status" value="1"/>
</dbReference>
<feature type="domain" description="FecR N-terminal" evidence="2">
    <location>
        <begin position="15"/>
        <end position="51"/>
    </location>
</feature>
<accession>A0A0M3AKA2</accession>